<dbReference type="PANTHER" id="PTHR30055">
    <property type="entry name" value="HTH-TYPE TRANSCRIPTIONAL REGULATOR RUTR"/>
    <property type="match status" value="1"/>
</dbReference>
<evidence type="ECO:0000259" key="4">
    <source>
        <dbReference type="PROSITE" id="PS50977"/>
    </source>
</evidence>
<dbReference type="GO" id="GO:0000976">
    <property type="term" value="F:transcription cis-regulatory region binding"/>
    <property type="evidence" value="ECO:0007669"/>
    <property type="project" value="TreeGrafter"/>
</dbReference>
<dbReference type="EMBL" id="WBMR01000006">
    <property type="protein sequence ID" value="KAB2388462.1"/>
    <property type="molecule type" value="Genomic_DNA"/>
</dbReference>
<dbReference type="InterPro" id="IPR050109">
    <property type="entry name" value="HTH-type_TetR-like_transc_reg"/>
</dbReference>
<feature type="domain" description="HTH tetR-type" evidence="4">
    <location>
        <begin position="97"/>
        <end position="157"/>
    </location>
</feature>
<evidence type="ECO:0000256" key="3">
    <source>
        <dbReference type="SAM" id="MobiDB-lite"/>
    </source>
</evidence>
<evidence type="ECO:0000313" key="5">
    <source>
        <dbReference type="EMBL" id="KAB2388462.1"/>
    </source>
</evidence>
<accession>A0A6L3W624</accession>
<dbReference type="PROSITE" id="PS50977">
    <property type="entry name" value="HTH_TETR_2"/>
    <property type="match status" value="1"/>
</dbReference>
<dbReference type="AlphaFoldDB" id="A0A6L3W624"/>
<dbReference type="InterPro" id="IPR001647">
    <property type="entry name" value="HTH_TetR"/>
</dbReference>
<dbReference type="PANTHER" id="PTHR30055:SF226">
    <property type="entry name" value="HTH-TYPE TRANSCRIPTIONAL REGULATOR PKSA"/>
    <property type="match status" value="1"/>
</dbReference>
<dbReference type="OrthoDB" id="5242390at2"/>
<keyword evidence="6" id="KW-1185">Reference proteome</keyword>
<sequence>MHGLQDEHAVAGDRRRVEPHGVPQDRAGLERDGLGARDGPCGGRVLGHCHGLASRWRLGYSETRISSRLQVASGEAPPMPRPPALSPRRTPRQDRSRHTVERILDAATRVLSERGYDGASTNRIARAAGISNGSLYQYFPNKDAIVITVIDRFADHLADRLGAQIESTMNDSWQEAGRALLDVQMRLFEEHADLLRVIVEQIPRLGPFDKLAALQRRLTDLVRVYLLVNRDAFRDDLDVDAALWILAETVGTLSIRYVLDRPPIPRERMIDELAELVIRYIRG</sequence>
<dbReference type="Pfam" id="PF00440">
    <property type="entry name" value="TetR_N"/>
    <property type="match status" value="1"/>
</dbReference>
<dbReference type="Proteomes" id="UP000483004">
    <property type="component" value="Unassembled WGS sequence"/>
</dbReference>
<keyword evidence="1 2" id="KW-0238">DNA-binding</keyword>
<dbReference type="InterPro" id="IPR009057">
    <property type="entry name" value="Homeodomain-like_sf"/>
</dbReference>
<reference evidence="5 6" key="1">
    <citation type="submission" date="2019-09" db="EMBL/GenBank/DDBJ databases">
        <title>Actinomadura physcomitrii sp. nov., a novel actinomycete isolated from moss [Physcomitrium sphaericum (Ludw) Fuernr].</title>
        <authorList>
            <person name="Liu C."/>
            <person name="Zhuang X."/>
        </authorList>
    </citation>
    <scope>NUCLEOTIDE SEQUENCE [LARGE SCALE GENOMIC DNA]</scope>
    <source>
        <strain evidence="5 6">CYP1-1B</strain>
    </source>
</reference>
<dbReference type="InterPro" id="IPR041669">
    <property type="entry name" value="TetR_C_15"/>
</dbReference>
<dbReference type="Gene3D" id="1.10.357.10">
    <property type="entry name" value="Tetracycline Repressor, domain 2"/>
    <property type="match status" value="1"/>
</dbReference>
<dbReference type="InterPro" id="IPR023772">
    <property type="entry name" value="DNA-bd_HTH_TetR-type_CS"/>
</dbReference>
<organism evidence="5 6">
    <name type="scientific">Actinomadura montaniterrae</name>
    <dbReference type="NCBI Taxonomy" id="1803903"/>
    <lineage>
        <taxon>Bacteria</taxon>
        <taxon>Bacillati</taxon>
        <taxon>Actinomycetota</taxon>
        <taxon>Actinomycetes</taxon>
        <taxon>Streptosporangiales</taxon>
        <taxon>Thermomonosporaceae</taxon>
        <taxon>Actinomadura</taxon>
    </lineage>
</organism>
<gene>
    <name evidence="5" type="ORF">F9B16_04090</name>
</gene>
<dbReference type="SUPFAM" id="SSF46689">
    <property type="entry name" value="Homeodomain-like"/>
    <property type="match status" value="1"/>
</dbReference>
<feature type="compositionally biased region" description="Basic and acidic residues" evidence="3">
    <location>
        <begin position="1"/>
        <end position="19"/>
    </location>
</feature>
<comment type="caution">
    <text evidence="5">The sequence shown here is derived from an EMBL/GenBank/DDBJ whole genome shotgun (WGS) entry which is preliminary data.</text>
</comment>
<protein>
    <submittedName>
        <fullName evidence="5">TetR/AcrR family transcriptional regulator</fullName>
    </submittedName>
</protein>
<proteinExistence type="predicted"/>
<dbReference type="GO" id="GO:0003700">
    <property type="term" value="F:DNA-binding transcription factor activity"/>
    <property type="evidence" value="ECO:0007669"/>
    <property type="project" value="TreeGrafter"/>
</dbReference>
<evidence type="ECO:0000256" key="2">
    <source>
        <dbReference type="PROSITE-ProRule" id="PRU00335"/>
    </source>
</evidence>
<feature type="region of interest" description="Disordered" evidence="3">
    <location>
        <begin position="69"/>
        <end position="97"/>
    </location>
</feature>
<name>A0A6L3W624_9ACTN</name>
<evidence type="ECO:0000256" key="1">
    <source>
        <dbReference type="ARBA" id="ARBA00023125"/>
    </source>
</evidence>
<dbReference type="PRINTS" id="PR00455">
    <property type="entry name" value="HTHTETR"/>
</dbReference>
<feature type="DNA-binding region" description="H-T-H motif" evidence="2">
    <location>
        <begin position="120"/>
        <end position="139"/>
    </location>
</feature>
<evidence type="ECO:0000313" key="6">
    <source>
        <dbReference type="Proteomes" id="UP000483004"/>
    </source>
</evidence>
<feature type="region of interest" description="Disordered" evidence="3">
    <location>
        <begin position="1"/>
        <end position="35"/>
    </location>
</feature>
<dbReference type="PROSITE" id="PS01081">
    <property type="entry name" value="HTH_TETR_1"/>
    <property type="match status" value="1"/>
</dbReference>
<dbReference type="Pfam" id="PF17918">
    <property type="entry name" value="TetR_C_15"/>
    <property type="match status" value="1"/>
</dbReference>